<name>A0A4T0X5R4_9ASCO</name>
<dbReference type="EMBL" id="SELW01000129">
    <property type="protein sequence ID" value="TID30633.1"/>
    <property type="molecule type" value="Genomic_DNA"/>
</dbReference>
<dbReference type="GO" id="GO:0003825">
    <property type="term" value="F:alpha,alpha-trehalose-phosphate synthase (UDP-forming) activity"/>
    <property type="evidence" value="ECO:0007669"/>
    <property type="project" value="TreeGrafter"/>
</dbReference>
<feature type="region of interest" description="Disordered" evidence="1">
    <location>
        <begin position="78"/>
        <end position="171"/>
    </location>
</feature>
<keyword evidence="3" id="KW-1185">Reference proteome</keyword>
<evidence type="ECO:0000313" key="2">
    <source>
        <dbReference type="EMBL" id="TID30633.1"/>
    </source>
</evidence>
<protein>
    <submittedName>
        <fullName evidence="2">Uncharacterized protein</fullName>
    </submittedName>
</protein>
<dbReference type="SUPFAM" id="SSF53756">
    <property type="entry name" value="UDP-Glycosyltransferase/glycogen phosphorylase"/>
    <property type="match status" value="1"/>
</dbReference>
<accession>A0A4T0X5R4</accession>
<dbReference type="PANTHER" id="PTHR10788:SF15">
    <property type="entry name" value="TREHALOSE SYNTHASE COMPLEX REGULATORY SUBUNIT TPS3-RELATED"/>
    <property type="match status" value="1"/>
</dbReference>
<dbReference type="STRING" id="52247.A0A4T0X5R4"/>
<organism evidence="2 3">
    <name type="scientific">Pichia inconspicua</name>
    <dbReference type="NCBI Taxonomy" id="52247"/>
    <lineage>
        <taxon>Eukaryota</taxon>
        <taxon>Fungi</taxon>
        <taxon>Dikarya</taxon>
        <taxon>Ascomycota</taxon>
        <taxon>Saccharomycotina</taxon>
        <taxon>Pichiomycetes</taxon>
        <taxon>Pichiales</taxon>
        <taxon>Pichiaceae</taxon>
        <taxon>Pichia</taxon>
    </lineage>
</organism>
<reference evidence="2 3" key="1">
    <citation type="journal article" date="2019" name="Front. Genet.">
        <title>Whole-Genome Sequencing of the Opportunistic Yeast Pathogen Candida inconspicua Uncovers Its Hybrid Origin.</title>
        <authorList>
            <person name="Mixao V."/>
            <person name="Hansen A.P."/>
            <person name="Saus E."/>
            <person name="Boekhout T."/>
            <person name="Lass-Florl C."/>
            <person name="Gabaldon T."/>
        </authorList>
    </citation>
    <scope>NUCLEOTIDE SEQUENCE [LARGE SCALE GENOMIC DNA]</scope>
    <source>
        <strain evidence="2 3">CBS 180</strain>
    </source>
</reference>
<dbReference type="CDD" id="cd03788">
    <property type="entry name" value="GT20_TPS"/>
    <property type="match status" value="1"/>
</dbReference>
<evidence type="ECO:0000313" key="3">
    <source>
        <dbReference type="Proteomes" id="UP000307173"/>
    </source>
</evidence>
<feature type="compositionally biased region" description="Polar residues" evidence="1">
    <location>
        <begin position="153"/>
        <end position="171"/>
    </location>
</feature>
<dbReference type="OrthoDB" id="755951at2759"/>
<dbReference type="InterPro" id="IPR003337">
    <property type="entry name" value="Trehalose_PPase"/>
</dbReference>
<comment type="caution">
    <text evidence="2">The sequence shown here is derived from an EMBL/GenBank/DDBJ whole genome shotgun (WGS) entry which is preliminary data.</text>
</comment>
<dbReference type="Proteomes" id="UP000307173">
    <property type="component" value="Unassembled WGS sequence"/>
</dbReference>
<dbReference type="GO" id="GO:0004805">
    <property type="term" value="F:trehalose-phosphatase activity"/>
    <property type="evidence" value="ECO:0007669"/>
    <property type="project" value="TreeGrafter"/>
</dbReference>
<dbReference type="Pfam" id="PF02358">
    <property type="entry name" value="Trehalose_PPase"/>
    <property type="match status" value="1"/>
</dbReference>
<dbReference type="InterPro" id="IPR001830">
    <property type="entry name" value="Glyco_trans_20"/>
</dbReference>
<dbReference type="Gene3D" id="3.40.50.2000">
    <property type="entry name" value="Glycogen Phosphorylase B"/>
    <property type="match status" value="2"/>
</dbReference>
<feature type="compositionally biased region" description="Low complexity" evidence="1">
    <location>
        <begin position="95"/>
        <end position="106"/>
    </location>
</feature>
<feature type="region of interest" description="Disordered" evidence="1">
    <location>
        <begin position="41"/>
        <end position="61"/>
    </location>
</feature>
<dbReference type="PANTHER" id="PTHR10788">
    <property type="entry name" value="TREHALOSE-6-PHOSPHATE SYNTHASE"/>
    <property type="match status" value="1"/>
</dbReference>
<gene>
    <name evidence="2" type="ORF">CANINC_000788</name>
</gene>
<dbReference type="AlphaFoldDB" id="A0A4T0X5R4"/>
<dbReference type="GO" id="GO:0005946">
    <property type="term" value="C:alpha,alpha-trehalose-phosphate synthase complex (UDP-forming)"/>
    <property type="evidence" value="ECO:0007669"/>
    <property type="project" value="TreeGrafter"/>
</dbReference>
<dbReference type="GO" id="GO:0005992">
    <property type="term" value="P:trehalose biosynthetic process"/>
    <property type="evidence" value="ECO:0007669"/>
    <property type="project" value="InterPro"/>
</dbReference>
<sequence>MTIFVASLFLPYTVHFELNISQKSAIIDDTSIAEIFETVNSEGQEERYPKKPYMNRKTGRDIRDVSIIQSMSSMNLSQSNASFHSVDSEDEDNNQLQSESQYSSYLDTNNSETDPRTSFSSTSSLVEPKSKSASSTDPPHYSTHLSVRPVNRRQASNNSLQKVNSHTSNHSLNDVSVEDFFFKNPNISRPVMNYSHSVGNVSAAVPFQYGLNEGGKSTENITTLLKPKPFIRSTTPQAKVNEIPQEPQLSSMRINRTHQHSNLRNYKTSSMLELDQQIEGVVDSDKKPFYDTYTKQLANEEREVLNRSDYIKVSPFGGFSKTHIFSDSDSSIFDKAPWKITNFEKGNGSLINSVKLAREQSQDDFKWIGTLSIPSNIIPDDIKINISSTLKSDYNSNAIFLDDELFEGHYKSFCKQILWPIFHYQIPDNPKSNAFENHSWEYYEKVNQIFAEKIAKEYKDGDTVWIHDYHLMLVPNMLRKLIPHAKIGFFLHVSFPSSEVFRCLAQRKHILEGVLGADCVTFQNEEYLGHFLQSSNRLLLADFNSVGVNYKDRLTVVSYNPIGLDFESLNKKIQSYDVQSWKNMIGERWSKKKLIVSKDKLDRIRGLKEKLLAYERFLNDHPDFIYNTTMLLICPSGSNNDEDYVNEIFSIIERINSMTENISIDQPIVLLNQDIAFDQYLALLGSADVFIVSTLREGMNLTCHEFVCASQEKHSPLILSEFVGSASVLTEGSLISNPYNIKEVSEQIYQALNMSESEKEERWDKMFKQVLNNDSKTWVHKCLTDINNSYGYSTLSQNTKLVTKLTKTIYEGILNDIPHNGKRLYVLNLDDMADNFSVHGKTIHSMQTQFILRTLSELSSNPNNTVYIFSMCQRTELARSYGRNPSIGLIAESGGLLRQPNSNDWLKIIDESEKVWMSSAVDVIKAFSERIPGSYLEVEECSIIFHTESANNIDKDHKDGLIGDLITHINELFEKDYNVHAFLSKGVVIVKEINLIFRALEYITEQSSKNLFVKVPTSGSGYDSPVLQSPLTNHSPITSPVQLSGISGSSASVMSNMLMSEIATSRRGSSAKSDFMCNANQNSFQFVFICGTTGKIDEELYTFFNGLAERAGIESEHIMTVCVGDTSKGRTCAKYSLLGINNLMTLLN</sequence>
<dbReference type="GO" id="GO:0005829">
    <property type="term" value="C:cytosol"/>
    <property type="evidence" value="ECO:0007669"/>
    <property type="project" value="TreeGrafter"/>
</dbReference>
<evidence type="ECO:0000256" key="1">
    <source>
        <dbReference type="SAM" id="MobiDB-lite"/>
    </source>
</evidence>
<feature type="compositionally biased region" description="Polar residues" evidence="1">
    <location>
        <begin position="107"/>
        <end position="137"/>
    </location>
</feature>
<proteinExistence type="predicted"/>
<dbReference type="Pfam" id="PF00982">
    <property type="entry name" value="Glyco_transf_20"/>
    <property type="match status" value="1"/>
</dbReference>